<dbReference type="InParanoid" id="F2U7L3"/>
<dbReference type="EMBL" id="GL832963">
    <property type="protein sequence ID" value="EGD83430.1"/>
    <property type="molecule type" value="Genomic_DNA"/>
</dbReference>
<dbReference type="InterPro" id="IPR020472">
    <property type="entry name" value="WD40_PAC1"/>
</dbReference>
<evidence type="ECO:0000256" key="3">
    <source>
        <dbReference type="PROSITE-ProRule" id="PRU00221"/>
    </source>
</evidence>
<dbReference type="OMA" id="MARKERH"/>
<dbReference type="InterPro" id="IPR036322">
    <property type="entry name" value="WD40_repeat_dom_sf"/>
</dbReference>
<dbReference type="AlphaFoldDB" id="F2U7L3"/>
<evidence type="ECO:0000256" key="1">
    <source>
        <dbReference type="ARBA" id="ARBA00022574"/>
    </source>
</evidence>
<dbReference type="RefSeq" id="XP_004994934.1">
    <property type="nucleotide sequence ID" value="XM_004994877.1"/>
</dbReference>
<dbReference type="InterPro" id="IPR019775">
    <property type="entry name" value="WD40_repeat_CS"/>
</dbReference>
<gene>
    <name evidence="5" type="ORF">PTSG_04037</name>
</gene>
<dbReference type="Proteomes" id="UP000007799">
    <property type="component" value="Unassembled WGS sequence"/>
</dbReference>
<organism evidence="6">
    <name type="scientific">Salpingoeca rosetta (strain ATCC 50818 / BSB-021)</name>
    <dbReference type="NCBI Taxonomy" id="946362"/>
    <lineage>
        <taxon>Eukaryota</taxon>
        <taxon>Choanoflagellata</taxon>
        <taxon>Craspedida</taxon>
        <taxon>Salpingoecidae</taxon>
        <taxon>Salpingoeca</taxon>
    </lineage>
</organism>
<keyword evidence="2" id="KW-0677">Repeat</keyword>
<feature type="compositionally biased region" description="Basic and acidic residues" evidence="4">
    <location>
        <begin position="421"/>
        <end position="434"/>
    </location>
</feature>
<dbReference type="PROSITE" id="PS00678">
    <property type="entry name" value="WD_REPEATS_1"/>
    <property type="match status" value="2"/>
</dbReference>
<dbReference type="InterPro" id="IPR015943">
    <property type="entry name" value="WD40/YVTN_repeat-like_dom_sf"/>
</dbReference>
<dbReference type="eggNOG" id="KOG0271">
    <property type="taxonomic scope" value="Eukaryota"/>
</dbReference>
<dbReference type="PROSITE" id="PS50294">
    <property type="entry name" value="WD_REPEATS_REGION"/>
    <property type="match status" value="6"/>
</dbReference>
<dbReference type="CDD" id="cd00200">
    <property type="entry name" value="WD40"/>
    <property type="match status" value="1"/>
</dbReference>
<feature type="repeat" description="WD" evidence="3">
    <location>
        <begin position="81"/>
        <end position="113"/>
    </location>
</feature>
<dbReference type="InterPro" id="IPR001680">
    <property type="entry name" value="WD40_rpt"/>
</dbReference>
<dbReference type="KEGG" id="sre:PTSG_04037"/>
<dbReference type="PRINTS" id="PR00320">
    <property type="entry name" value="GPROTEINBRPT"/>
</dbReference>
<name>F2U7L3_SALR5</name>
<feature type="compositionally biased region" description="Polar residues" evidence="4">
    <location>
        <begin position="455"/>
        <end position="465"/>
    </location>
</feature>
<feature type="region of interest" description="Disordered" evidence="4">
    <location>
        <begin position="421"/>
        <end position="497"/>
    </location>
</feature>
<dbReference type="Pfam" id="PF00400">
    <property type="entry name" value="WD40"/>
    <property type="match status" value="7"/>
</dbReference>
<evidence type="ECO:0000313" key="6">
    <source>
        <dbReference type="Proteomes" id="UP000007799"/>
    </source>
</evidence>
<proteinExistence type="predicted"/>
<dbReference type="PANTHER" id="PTHR19848:SF8">
    <property type="entry name" value="F-BOX AND WD REPEAT DOMAIN CONTAINING 7"/>
    <property type="match status" value="1"/>
</dbReference>
<dbReference type="SUPFAM" id="SSF50978">
    <property type="entry name" value="WD40 repeat-like"/>
    <property type="match status" value="1"/>
</dbReference>
<feature type="repeat" description="WD" evidence="3">
    <location>
        <begin position="39"/>
        <end position="80"/>
    </location>
</feature>
<dbReference type="PROSITE" id="PS50082">
    <property type="entry name" value="WD_REPEATS_2"/>
    <property type="match status" value="6"/>
</dbReference>
<evidence type="ECO:0000256" key="4">
    <source>
        <dbReference type="SAM" id="MobiDB-lite"/>
    </source>
</evidence>
<keyword evidence="1 3" id="KW-0853">WD repeat</keyword>
<reference evidence="5" key="1">
    <citation type="submission" date="2009-08" db="EMBL/GenBank/DDBJ databases">
        <title>Annotation of Salpingoeca rosetta.</title>
        <authorList>
            <consortium name="The Broad Institute Genome Sequencing Platform"/>
            <person name="Russ C."/>
            <person name="Cuomo C."/>
            <person name="Burger G."/>
            <person name="Gray M.W."/>
            <person name="Holland P.W.H."/>
            <person name="King N."/>
            <person name="Lang F.B.F."/>
            <person name="Roger A.J."/>
            <person name="Ruiz-Trillo I."/>
            <person name="Young S.K."/>
            <person name="Zeng Q."/>
            <person name="Gargeya S."/>
            <person name="Alvarado L."/>
            <person name="Berlin A."/>
            <person name="Chapman S.B."/>
            <person name="Chen Z."/>
            <person name="Freedman E."/>
            <person name="Gellesch M."/>
            <person name="Goldberg J."/>
            <person name="Griggs A."/>
            <person name="Gujja S."/>
            <person name="Heilman E."/>
            <person name="Heiman D."/>
            <person name="Howarth C."/>
            <person name="Mehta T."/>
            <person name="Neiman D."/>
            <person name="Pearson M."/>
            <person name="Roberts A."/>
            <person name="Saif S."/>
            <person name="Shea T."/>
            <person name="Shenoy N."/>
            <person name="Sisk P."/>
            <person name="Stolte C."/>
            <person name="Sykes S."/>
            <person name="White J."/>
            <person name="Yandava C."/>
            <person name="Haas B."/>
            <person name="Nusbaum C."/>
            <person name="Birren B."/>
        </authorList>
    </citation>
    <scope>NUCLEOTIDE SEQUENCE [LARGE SCALE GENOMIC DNA]</scope>
    <source>
        <strain evidence="5">ATCC 50818</strain>
    </source>
</reference>
<feature type="compositionally biased region" description="Acidic residues" evidence="4">
    <location>
        <begin position="485"/>
        <end position="497"/>
    </location>
</feature>
<keyword evidence="6" id="KW-1185">Reference proteome</keyword>
<feature type="repeat" description="WD" evidence="3">
    <location>
        <begin position="123"/>
        <end position="164"/>
    </location>
</feature>
<protein>
    <submittedName>
        <fullName evidence="5">Uncharacterized protein</fullName>
    </submittedName>
</protein>
<dbReference type="OrthoDB" id="10261640at2759"/>
<evidence type="ECO:0000313" key="5">
    <source>
        <dbReference type="EMBL" id="EGD83430.1"/>
    </source>
</evidence>
<dbReference type="STRING" id="946362.F2U7L3"/>
<evidence type="ECO:0000256" key="2">
    <source>
        <dbReference type="ARBA" id="ARBA00022737"/>
    </source>
</evidence>
<dbReference type="GeneID" id="16075512"/>
<feature type="repeat" description="WD" evidence="3">
    <location>
        <begin position="277"/>
        <end position="318"/>
    </location>
</feature>
<dbReference type="Gene3D" id="2.130.10.10">
    <property type="entry name" value="YVTN repeat-like/Quinoprotein amine dehydrogenase"/>
    <property type="match status" value="3"/>
</dbReference>
<sequence length="643" mass="71658">MAHPSRSAPAPAPARHVSAHARVRTEMRLSRDGAELKHTRRTAGKVTCLAFSSAGSLLATGSDDSTVHLWDADTGDITFVCRKHRRAVWSVSFSPGGSRLASGGWDGHVCIWDPWTGNLVHHLEAHNGPVWAVVYSASGSILASGGRDQRIMLWNANTGQLLDYFKHGVVHPIYCVAINPQDTLLAEGSMDNTVRLWSLDEDSNIMRKLERSEKMAAQAATRTFQSREGQTALRKAKAKVRQKKFSFFGAEAGREEHADSRAREASPIGQEHPVRVLTRHTGPVVSVAFSLDGGMLVSASHDRTAILWDPASGNVLHVIKSASNSPVWCCVFSRDSTLLALGTGSGAVEFWDPQAPDTLLLSFQAHKSYIGSCAFSSDGLLLGTGSDDKTFRLWSLLSPPDLLKLCHDRIRREKREQELEAARQREMEQLEQQRKQRAMKRKEAQQQAEDLYRQSVESSRASTGFSRLREHTDASRTPTTARSEADDDDDAAADEEDELNRARAAALRELIRLKQQALQRETNAVAAMQEAIHNKREELARQTRMEVHRLALRKDQEQRGMIGGPIGVEPSKDLEYVDAIHRRLQQLYKRVGREPRGNTTTELALEGELVPDDLERQAQFQQVLLRTLDYQEYTPGVLPQPWG</sequence>
<feature type="repeat" description="WD" evidence="3">
    <location>
        <begin position="363"/>
        <end position="396"/>
    </location>
</feature>
<accession>F2U7L3</accession>
<dbReference type="SMART" id="SM00320">
    <property type="entry name" value="WD40"/>
    <property type="match status" value="7"/>
</dbReference>
<dbReference type="PANTHER" id="PTHR19848">
    <property type="entry name" value="WD40 REPEAT PROTEIN"/>
    <property type="match status" value="1"/>
</dbReference>
<feature type="repeat" description="WD" evidence="3">
    <location>
        <begin position="173"/>
        <end position="207"/>
    </location>
</feature>